<dbReference type="AlphaFoldDB" id="A0A2T9Y0Z0"/>
<reference evidence="1 2" key="1">
    <citation type="journal article" date="2018" name="MBio">
        <title>Comparative Genomics Reveals the Core Gene Toolbox for the Fungus-Insect Symbiosis.</title>
        <authorList>
            <person name="Wang Y."/>
            <person name="Stata M."/>
            <person name="Wang W."/>
            <person name="Stajich J.E."/>
            <person name="White M.M."/>
            <person name="Moncalvo J.M."/>
        </authorList>
    </citation>
    <scope>NUCLEOTIDE SEQUENCE [LARGE SCALE GENOMIC DNA]</scope>
    <source>
        <strain evidence="1 2">SC-DP-2</strain>
    </source>
</reference>
<proteinExistence type="predicted"/>
<organism evidence="1 2">
    <name type="scientific">Smittium megazygosporum</name>
    <dbReference type="NCBI Taxonomy" id="133381"/>
    <lineage>
        <taxon>Eukaryota</taxon>
        <taxon>Fungi</taxon>
        <taxon>Fungi incertae sedis</taxon>
        <taxon>Zoopagomycota</taxon>
        <taxon>Kickxellomycotina</taxon>
        <taxon>Harpellomycetes</taxon>
        <taxon>Harpellales</taxon>
        <taxon>Legeriomycetaceae</taxon>
        <taxon>Smittium</taxon>
    </lineage>
</organism>
<dbReference type="EMBL" id="MBFS01003551">
    <property type="protein sequence ID" value="PVU86026.1"/>
    <property type="molecule type" value="Genomic_DNA"/>
</dbReference>
<gene>
    <name evidence="1" type="ORF">BB560_006830</name>
</gene>
<evidence type="ECO:0000313" key="1">
    <source>
        <dbReference type="EMBL" id="PVU86026.1"/>
    </source>
</evidence>
<keyword evidence="2" id="KW-1185">Reference proteome</keyword>
<accession>A0A2T9Y0Z0</accession>
<sequence length="694" mass="79303">MNTNQVFSFEGISNHFGIPIQQQNEQVNLTESVFTGLNKNTTFHSLQVKQGGNFLENPCLDKRGSKKSSMGRTNFSLYFRWYSIAYIYLRKLDTLMTDQDLCMWDEQYLFSLDQCQKQGLFTTSLYGKAQDMNKQNRFQLFRTRWSNLLHRLNKDVNDLAYTPYQSLNGFNQEEGGKCATNYRKEFETLVSSAYNHIEKHSSRILKEVKVNQNNSAFKSSTRTILCKEEEQVSTFESSNTFDSMEQLFITPIKKRKLMPSRSESEPILNKKSKIYIDKKGDYEKETKWNFNIGGTIIQDKHIGALIKHSYLIVKKLGIRLPDFSEDCYSASMVSRFIALRGSVGVFNPLDLAVFEHYVYTNSSRGIVSSIASIASISNTPVPCILPNSTIDNQVGPSYSLKNTEQNNIGFEYKQGFLGYETPCEPIDYINTGSHSCLRSNLQKELLTEPKMAISSSKDSICTENTKTGHPMPTTLQFFGLNSSAADIGVSIAKQTLQIAKFLAEKTGNSSNLFTNSNTSYDFNSFKYAGLNKENKNDLDFMKQIKSFSTLQNKATTSNTDQTRFGNENSEMMEPLNQNQNLQIEQKEQKEQKELDLDLDLEHEHEHEHEAKGKIPSSRIEEYKKTTDIFNNQNMENDRFGNFGYFGYLGNLGNLGYLGNFGNFGNGGISKRDKFKIKFILFQNNKGMRIHDRIL</sequence>
<evidence type="ECO:0000313" key="2">
    <source>
        <dbReference type="Proteomes" id="UP000245609"/>
    </source>
</evidence>
<dbReference type="Proteomes" id="UP000245609">
    <property type="component" value="Unassembled WGS sequence"/>
</dbReference>
<comment type="caution">
    <text evidence="1">The sequence shown here is derived from an EMBL/GenBank/DDBJ whole genome shotgun (WGS) entry which is preliminary data.</text>
</comment>
<name>A0A2T9Y0Z0_9FUNG</name>
<dbReference type="OrthoDB" id="5600508at2759"/>
<protein>
    <submittedName>
        <fullName evidence="1">Uncharacterized protein</fullName>
    </submittedName>
</protein>